<evidence type="ECO:0000313" key="4">
    <source>
        <dbReference type="Proteomes" id="UP000244722"/>
    </source>
</evidence>
<dbReference type="OrthoDB" id="5354049at2759"/>
<dbReference type="AlphaFoldDB" id="A0A2T6ZC61"/>
<gene>
    <name evidence="3" type="ORF">B9Z19DRAFT_1117505</name>
</gene>
<protein>
    <recommendedName>
        <fullName evidence="2">DUF7514 domain-containing protein</fullName>
    </recommendedName>
</protein>
<dbReference type="EMBL" id="NESQ01000415">
    <property type="protein sequence ID" value="PUU73080.1"/>
    <property type="molecule type" value="Genomic_DNA"/>
</dbReference>
<evidence type="ECO:0000256" key="1">
    <source>
        <dbReference type="SAM" id="MobiDB-lite"/>
    </source>
</evidence>
<evidence type="ECO:0000259" key="2">
    <source>
        <dbReference type="Pfam" id="PF24355"/>
    </source>
</evidence>
<feature type="domain" description="DUF7514" evidence="2">
    <location>
        <begin position="11"/>
        <end position="97"/>
    </location>
</feature>
<comment type="caution">
    <text evidence="3">The sequence shown here is derived from an EMBL/GenBank/DDBJ whole genome shotgun (WGS) entry which is preliminary data.</text>
</comment>
<dbReference type="STRING" id="42251.A0A2T6ZC61"/>
<keyword evidence="4" id="KW-1185">Reference proteome</keyword>
<evidence type="ECO:0000313" key="3">
    <source>
        <dbReference type="EMBL" id="PUU73080.1"/>
    </source>
</evidence>
<dbReference type="Proteomes" id="UP000244722">
    <property type="component" value="Unassembled WGS sequence"/>
</dbReference>
<sequence length="194" mass="21807">MTFIELFSKARTHPSIFTDFYDKLNCKYLLILHFIGDGERQPLLQALTIGGFERWMLLQVLLNPDEEYRRLTAFLQAPKRRQTHRDPIRTPKKSSREGSARKCLAEMDWEIEWLKKRLAETQAELDGSWNEVQGLNRLNSARTGSVSLVSSAGTPPYSAGGVQGVKPRYPVCATPESLLGPGTPAAVFSHGTPY</sequence>
<dbReference type="Pfam" id="PF24355">
    <property type="entry name" value="DUF7514"/>
    <property type="match status" value="1"/>
</dbReference>
<feature type="region of interest" description="Disordered" evidence="1">
    <location>
        <begin position="79"/>
        <end position="99"/>
    </location>
</feature>
<organism evidence="3 4">
    <name type="scientific">Tuber borchii</name>
    <name type="common">White truffle</name>
    <dbReference type="NCBI Taxonomy" id="42251"/>
    <lineage>
        <taxon>Eukaryota</taxon>
        <taxon>Fungi</taxon>
        <taxon>Dikarya</taxon>
        <taxon>Ascomycota</taxon>
        <taxon>Pezizomycotina</taxon>
        <taxon>Pezizomycetes</taxon>
        <taxon>Pezizales</taxon>
        <taxon>Tuberaceae</taxon>
        <taxon>Tuber</taxon>
    </lineage>
</organism>
<reference evidence="3 4" key="1">
    <citation type="submission" date="2017-04" db="EMBL/GenBank/DDBJ databases">
        <title>Draft genome sequence of Tuber borchii Vittad., a whitish edible truffle.</title>
        <authorList>
            <consortium name="DOE Joint Genome Institute"/>
            <person name="Murat C."/>
            <person name="Kuo A."/>
            <person name="Barry K.W."/>
            <person name="Clum A."/>
            <person name="Dockter R.B."/>
            <person name="Fauchery L."/>
            <person name="Iotti M."/>
            <person name="Kohler A."/>
            <person name="Labutti K."/>
            <person name="Lindquist E.A."/>
            <person name="Lipzen A."/>
            <person name="Ohm R.A."/>
            <person name="Wang M."/>
            <person name="Grigoriev I.V."/>
            <person name="Zambonelli A."/>
            <person name="Martin F.M."/>
        </authorList>
    </citation>
    <scope>NUCLEOTIDE SEQUENCE [LARGE SCALE GENOMIC DNA]</scope>
    <source>
        <strain evidence="3 4">Tbo3840</strain>
    </source>
</reference>
<accession>A0A2T6ZC61</accession>
<feature type="compositionally biased region" description="Basic and acidic residues" evidence="1">
    <location>
        <begin position="84"/>
        <end position="99"/>
    </location>
</feature>
<name>A0A2T6ZC61_TUBBO</name>
<proteinExistence type="predicted"/>
<dbReference type="InterPro" id="IPR055936">
    <property type="entry name" value="DUF7514"/>
</dbReference>